<reference evidence="1 2" key="1">
    <citation type="journal article" date="2015" name="Genome Announc.">
        <title>Expanding the biotechnology potential of lactobacilli through comparative genomics of 213 strains and associated genera.</title>
        <authorList>
            <person name="Sun Z."/>
            <person name="Harris H.M."/>
            <person name="McCann A."/>
            <person name="Guo C."/>
            <person name="Argimon S."/>
            <person name="Zhang W."/>
            <person name="Yang X."/>
            <person name="Jeffery I.B."/>
            <person name="Cooney J.C."/>
            <person name="Kagawa T.F."/>
            <person name="Liu W."/>
            <person name="Song Y."/>
            <person name="Salvetti E."/>
            <person name="Wrobel A."/>
            <person name="Rasinkangas P."/>
            <person name="Parkhill J."/>
            <person name="Rea M.C."/>
            <person name="O'Sullivan O."/>
            <person name="Ritari J."/>
            <person name="Douillard F.P."/>
            <person name="Paul Ross R."/>
            <person name="Yang R."/>
            <person name="Briner A.E."/>
            <person name="Felis G.E."/>
            <person name="de Vos W.M."/>
            <person name="Barrangou R."/>
            <person name="Klaenhammer T.R."/>
            <person name="Caufield P.W."/>
            <person name="Cui Y."/>
            <person name="Zhang H."/>
            <person name="O'Toole P.W."/>
        </authorList>
    </citation>
    <scope>NUCLEOTIDE SEQUENCE [LARGE SCALE GENOMIC DNA]</scope>
    <source>
        <strain evidence="1 2">DSM 16982</strain>
    </source>
</reference>
<accession>A0A0R1WSB3</accession>
<dbReference type="AlphaFoldDB" id="A0A0R1WSB3"/>
<gene>
    <name evidence="1" type="ORF">FD31_GL000115</name>
</gene>
<sequence length="204" mass="24685">MCDFTIIWRKFILNELRFVRERQNVILGRYNTHGKTYSWYLPYELQKVIHVGDIEIINSDGNKDKIIVVSFKYEKNAKLKYKNFPYRRGIASWQVQHICRYLKSLGYDYSRERHFKGLMNERGLHLGMDIVFCINKRMCVIEYNGVHHYNNQGPRYKNFKKNMDIKRNWCRQNDMPLLEIPFWWQNDLDSILNLFITSVLSDKG</sequence>
<comment type="caution">
    <text evidence="1">The sequence shown here is derived from an EMBL/GenBank/DDBJ whole genome shotgun (WGS) entry which is preliminary data.</text>
</comment>
<name>A0A0R1WSB3_9LACO</name>
<evidence type="ECO:0008006" key="3">
    <source>
        <dbReference type="Google" id="ProtNLM"/>
    </source>
</evidence>
<proteinExistence type="predicted"/>
<evidence type="ECO:0000313" key="2">
    <source>
        <dbReference type="Proteomes" id="UP000051302"/>
    </source>
</evidence>
<dbReference type="Proteomes" id="UP000051302">
    <property type="component" value="Unassembled WGS sequence"/>
</dbReference>
<keyword evidence="2" id="KW-1185">Reference proteome</keyword>
<evidence type="ECO:0000313" key="1">
    <source>
        <dbReference type="EMBL" id="KRM18633.1"/>
    </source>
</evidence>
<protein>
    <recommendedName>
        <fullName evidence="3">DUF559 domain-containing protein</fullName>
    </recommendedName>
</protein>
<dbReference type="EMBL" id="AZFV01000001">
    <property type="protein sequence ID" value="KRM18633.1"/>
    <property type="molecule type" value="Genomic_DNA"/>
</dbReference>
<dbReference type="PATRIC" id="fig|1423774.3.peg.116"/>
<dbReference type="Gene3D" id="3.40.960.10">
    <property type="entry name" value="VSR Endonuclease"/>
    <property type="match status" value="1"/>
</dbReference>
<organism evidence="1 2">
    <name type="scientific">Companilactobacillus nantensis DSM 16982</name>
    <dbReference type="NCBI Taxonomy" id="1423774"/>
    <lineage>
        <taxon>Bacteria</taxon>
        <taxon>Bacillati</taxon>
        <taxon>Bacillota</taxon>
        <taxon>Bacilli</taxon>
        <taxon>Lactobacillales</taxon>
        <taxon>Lactobacillaceae</taxon>
        <taxon>Companilactobacillus</taxon>
    </lineage>
</organism>